<evidence type="ECO:0000313" key="9">
    <source>
        <dbReference type="Proteomes" id="UP000184533"/>
    </source>
</evidence>
<evidence type="ECO:0000313" key="6">
    <source>
        <dbReference type="EMBL" id="KKB85042.1"/>
    </source>
</evidence>
<keyword evidence="2 5" id="KW-0812">Transmembrane</keyword>
<keyword evidence="6" id="KW-0489">Methyltransferase</keyword>
<dbReference type="GO" id="GO:0032259">
    <property type="term" value="P:methylation"/>
    <property type="evidence" value="ECO:0007669"/>
    <property type="project" value="UniProtKB-KW"/>
</dbReference>
<dbReference type="GO" id="GO:0008168">
    <property type="term" value="F:methyltransferase activity"/>
    <property type="evidence" value="ECO:0007669"/>
    <property type="project" value="UniProtKB-KW"/>
</dbReference>
<name>A0A0F5LTR7_9HYPH</name>
<dbReference type="Pfam" id="PF04191">
    <property type="entry name" value="PEMT"/>
    <property type="match status" value="1"/>
</dbReference>
<dbReference type="OrthoDB" id="9789029at2"/>
<dbReference type="Proteomes" id="UP000033608">
    <property type="component" value="Unassembled WGS sequence"/>
</dbReference>
<dbReference type="EMBL" id="FQVC01000007">
    <property type="protein sequence ID" value="SHF38595.1"/>
    <property type="molecule type" value="Genomic_DNA"/>
</dbReference>
<evidence type="ECO:0000256" key="1">
    <source>
        <dbReference type="ARBA" id="ARBA00004127"/>
    </source>
</evidence>
<keyword evidence="8" id="KW-1185">Reference proteome</keyword>
<evidence type="ECO:0000256" key="2">
    <source>
        <dbReference type="ARBA" id="ARBA00022692"/>
    </source>
</evidence>
<gene>
    <name evidence="7" type="ORF">SAMN02745223_02469</name>
    <name evidence="6" type="ORF">VW29_07725</name>
</gene>
<feature type="transmembrane region" description="Helical" evidence="5">
    <location>
        <begin position="62"/>
        <end position="83"/>
    </location>
</feature>
<comment type="subcellular location">
    <subcellularLocation>
        <location evidence="1">Endomembrane system</location>
        <topology evidence="1">Multi-pass membrane protein</topology>
    </subcellularLocation>
</comment>
<dbReference type="Proteomes" id="UP000184533">
    <property type="component" value="Unassembled WGS sequence"/>
</dbReference>
<sequence length="181" mass="20027">MQFALDSIVSIVALGIFGQHIWALKGHFASDRMTGGARTISAGALLTCLIMLILVWRLDHPAAAQVAGVAIMLLSLSLFWAAVKASEAAKLRFAFDAALPRQLVTTGPYRRVRHPFYASYLIFWLGWAVATWSIWSLLPVAIMAALYTIAARYEETLLGKSAMASDYAAYRERAGLFWPRF</sequence>
<dbReference type="Gene3D" id="1.20.120.1630">
    <property type="match status" value="1"/>
</dbReference>
<evidence type="ECO:0000256" key="3">
    <source>
        <dbReference type="ARBA" id="ARBA00022989"/>
    </source>
</evidence>
<accession>A0A0F5LTR7</accession>
<keyword evidence="3 5" id="KW-1133">Transmembrane helix</keyword>
<protein>
    <submittedName>
        <fullName evidence="7">Protein-S-isoprenylcysteine O-methyltransferase Ste14</fullName>
    </submittedName>
    <submittedName>
        <fullName evidence="6">S-isoprenylcysteine methyltransferase</fullName>
    </submittedName>
</protein>
<evidence type="ECO:0000256" key="5">
    <source>
        <dbReference type="SAM" id="Phobius"/>
    </source>
</evidence>
<dbReference type="RefSeq" id="WP_046134742.1">
    <property type="nucleotide sequence ID" value="NZ_FQVC01000007.1"/>
</dbReference>
<evidence type="ECO:0000256" key="4">
    <source>
        <dbReference type="ARBA" id="ARBA00023136"/>
    </source>
</evidence>
<dbReference type="AlphaFoldDB" id="A0A0F5LTR7"/>
<reference evidence="6 8" key="1">
    <citation type="submission" date="2015-03" db="EMBL/GenBank/DDBJ databases">
        <authorList>
            <person name="Hassan Y.I."/>
            <person name="Lepp D."/>
            <person name="Zhou T."/>
        </authorList>
    </citation>
    <scope>NUCLEOTIDE SEQUENCE [LARGE SCALE GENOMIC DNA]</scope>
    <source>
        <strain evidence="6 8">DSM 17137</strain>
    </source>
</reference>
<dbReference type="STRING" id="1121477.SAMN02745223_02469"/>
<dbReference type="InterPro" id="IPR052527">
    <property type="entry name" value="Metal_cation-efflux_comp"/>
</dbReference>
<dbReference type="EMBL" id="LAJF01000061">
    <property type="protein sequence ID" value="KKB85042.1"/>
    <property type="molecule type" value="Genomic_DNA"/>
</dbReference>
<evidence type="ECO:0000313" key="7">
    <source>
        <dbReference type="EMBL" id="SHF38595.1"/>
    </source>
</evidence>
<dbReference type="GO" id="GO:0012505">
    <property type="term" value="C:endomembrane system"/>
    <property type="evidence" value="ECO:0007669"/>
    <property type="project" value="UniProtKB-SubCell"/>
</dbReference>
<feature type="transmembrane region" description="Helical" evidence="5">
    <location>
        <begin position="120"/>
        <end position="150"/>
    </location>
</feature>
<organism evidence="6 8">
    <name type="scientific">Devosia limi DSM 17137</name>
    <dbReference type="NCBI Taxonomy" id="1121477"/>
    <lineage>
        <taxon>Bacteria</taxon>
        <taxon>Pseudomonadati</taxon>
        <taxon>Pseudomonadota</taxon>
        <taxon>Alphaproteobacteria</taxon>
        <taxon>Hyphomicrobiales</taxon>
        <taxon>Devosiaceae</taxon>
        <taxon>Devosia</taxon>
    </lineage>
</organism>
<dbReference type="PANTHER" id="PTHR43847">
    <property type="entry name" value="BLL3993 PROTEIN"/>
    <property type="match status" value="1"/>
</dbReference>
<reference evidence="7 9" key="2">
    <citation type="submission" date="2016-11" db="EMBL/GenBank/DDBJ databases">
        <authorList>
            <person name="Jaros S."/>
            <person name="Januszkiewicz K."/>
            <person name="Wedrychowicz H."/>
        </authorList>
    </citation>
    <scope>NUCLEOTIDE SEQUENCE [LARGE SCALE GENOMIC DNA]</scope>
    <source>
        <strain evidence="7 9">DSM 17137</strain>
    </source>
</reference>
<dbReference type="PATRIC" id="fig|1121477.3.peg.2634"/>
<proteinExistence type="predicted"/>
<dbReference type="PANTHER" id="PTHR43847:SF1">
    <property type="entry name" value="BLL3993 PROTEIN"/>
    <property type="match status" value="1"/>
</dbReference>
<evidence type="ECO:0000313" key="8">
    <source>
        <dbReference type="Proteomes" id="UP000033608"/>
    </source>
</evidence>
<feature type="transmembrane region" description="Helical" evidence="5">
    <location>
        <begin position="36"/>
        <end position="56"/>
    </location>
</feature>
<feature type="transmembrane region" description="Helical" evidence="5">
    <location>
        <begin position="6"/>
        <end position="24"/>
    </location>
</feature>
<keyword evidence="6" id="KW-0808">Transferase</keyword>
<dbReference type="InterPro" id="IPR007318">
    <property type="entry name" value="Phopholipid_MeTrfase"/>
</dbReference>
<keyword evidence="4 5" id="KW-0472">Membrane</keyword>